<evidence type="ECO:0000313" key="3">
    <source>
        <dbReference type="EMBL" id="KKL69418.1"/>
    </source>
</evidence>
<dbReference type="SUPFAM" id="SSF51338">
    <property type="entry name" value="Composite domain of metallo-dependent hydrolases"/>
    <property type="match status" value="1"/>
</dbReference>
<dbReference type="SUPFAM" id="SSF51556">
    <property type="entry name" value="Metallo-dependent hydrolases"/>
    <property type="match status" value="1"/>
</dbReference>
<proteinExistence type="predicted"/>
<accession>A0A0F9E5Y4</accession>
<dbReference type="GO" id="GO:0016810">
    <property type="term" value="F:hydrolase activity, acting on carbon-nitrogen (but not peptide) bonds"/>
    <property type="evidence" value="ECO:0007669"/>
    <property type="project" value="InterPro"/>
</dbReference>
<name>A0A0F9E5Y4_9ZZZZ</name>
<dbReference type="Gene3D" id="3.20.20.140">
    <property type="entry name" value="Metal-dependent hydrolases"/>
    <property type="match status" value="1"/>
</dbReference>
<protein>
    <recommendedName>
        <fullName evidence="2">Amidohydrolase-related domain-containing protein</fullName>
    </recommendedName>
</protein>
<reference evidence="3" key="1">
    <citation type="journal article" date="2015" name="Nature">
        <title>Complex archaea that bridge the gap between prokaryotes and eukaryotes.</title>
        <authorList>
            <person name="Spang A."/>
            <person name="Saw J.H."/>
            <person name="Jorgensen S.L."/>
            <person name="Zaremba-Niedzwiedzka K."/>
            <person name="Martijn J."/>
            <person name="Lind A.E."/>
            <person name="van Eijk R."/>
            <person name="Schleper C."/>
            <person name="Guy L."/>
            <person name="Ettema T.J."/>
        </authorList>
    </citation>
    <scope>NUCLEOTIDE SEQUENCE</scope>
</reference>
<dbReference type="Gene3D" id="2.30.40.10">
    <property type="entry name" value="Urease, subunit C, domain 1"/>
    <property type="match status" value="1"/>
</dbReference>
<feature type="domain" description="Amidohydrolase-related" evidence="2">
    <location>
        <begin position="62"/>
        <end position="417"/>
    </location>
</feature>
<dbReference type="InterPro" id="IPR032466">
    <property type="entry name" value="Metal_Hydrolase"/>
</dbReference>
<sequence length="450" mass="50741">MVKKKRVIIENVLTVTMNEKNEIDEFTIIIEGEKISSLYKTGAGHTIKKKKNDYIIEGKHRIAIPGLFNGHVHSDITLARGLGDGLTLYEQDNDSFVSRKKWFRNELDREARYHSKLLQYVEAIKGGTTFLCDVPFWPYGDDLPGPFKRTGIKGAVVLDYRKDFLSGVEVEKEAYYDTAINLKENGYIPIVEGPAEETYDIKLLEKLMRRAEELDTFIQMHLAETTWRVKIIEERFGKRPVMFLNDEGFLNRRVIGSHGVYLNDEEIGIIKDTGARIINCPTAEMKISDGIAPVVKLLRQSVPTGIGTDGALWNDSADMFSEMKSLMLLQRVTYGASSIDAYSCLYSATLGSARVFGLDHELGSIETGKRACIALIDFNKPHLVPVYNGKMSNVLQTIISCVRASDVDTVLVDGKIIVERGRLNTVDENELLHKCQEMGINRFRDLDFNA</sequence>
<organism evidence="3">
    <name type="scientific">marine sediment metagenome</name>
    <dbReference type="NCBI Taxonomy" id="412755"/>
    <lineage>
        <taxon>unclassified sequences</taxon>
        <taxon>metagenomes</taxon>
        <taxon>ecological metagenomes</taxon>
    </lineage>
</organism>
<dbReference type="EMBL" id="LAZR01026215">
    <property type="protein sequence ID" value="KKL69418.1"/>
    <property type="molecule type" value="Genomic_DNA"/>
</dbReference>
<dbReference type="PANTHER" id="PTHR43794">
    <property type="entry name" value="AMINOHYDROLASE SSNA-RELATED"/>
    <property type="match status" value="1"/>
</dbReference>
<evidence type="ECO:0000259" key="2">
    <source>
        <dbReference type="Pfam" id="PF01979"/>
    </source>
</evidence>
<gene>
    <name evidence="3" type="ORF">LCGC14_2115150</name>
</gene>
<dbReference type="InterPro" id="IPR050287">
    <property type="entry name" value="MTA/SAH_deaminase"/>
</dbReference>
<dbReference type="AlphaFoldDB" id="A0A0F9E5Y4"/>
<dbReference type="PANTHER" id="PTHR43794:SF11">
    <property type="entry name" value="AMIDOHYDROLASE-RELATED DOMAIN-CONTAINING PROTEIN"/>
    <property type="match status" value="1"/>
</dbReference>
<dbReference type="Pfam" id="PF01979">
    <property type="entry name" value="Amidohydro_1"/>
    <property type="match status" value="1"/>
</dbReference>
<evidence type="ECO:0000256" key="1">
    <source>
        <dbReference type="ARBA" id="ARBA00022801"/>
    </source>
</evidence>
<dbReference type="InterPro" id="IPR011059">
    <property type="entry name" value="Metal-dep_hydrolase_composite"/>
</dbReference>
<dbReference type="InterPro" id="IPR006680">
    <property type="entry name" value="Amidohydro-rel"/>
</dbReference>
<keyword evidence="1" id="KW-0378">Hydrolase</keyword>
<comment type="caution">
    <text evidence="3">The sequence shown here is derived from an EMBL/GenBank/DDBJ whole genome shotgun (WGS) entry which is preliminary data.</text>
</comment>